<dbReference type="Gene3D" id="1.50.10.10">
    <property type="match status" value="2"/>
</dbReference>
<protein>
    <recommendedName>
        <fullName evidence="13">alpha-1,2-Mannosidase</fullName>
        <ecNumber evidence="13">3.2.1.-</ecNumber>
    </recommendedName>
</protein>
<dbReference type="InterPro" id="IPR001382">
    <property type="entry name" value="Glyco_hydro_47"/>
</dbReference>
<dbReference type="InterPro" id="IPR012341">
    <property type="entry name" value="6hp_glycosidase-like_sf"/>
</dbReference>
<dbReference type="SUPFAM" id="SSF48225">
    <property type="entry name" value="Seven-hairpin glycosidases"/>
    <property type="match status" value="1"/>
</dbReference>
<dbReference type="Pfam" id="PF01532">
    <property type="entry name" value="Glyco_hydro_47"/>
    <property type="match status" value="1"/>
</dbReference>
<evidence type="ECO:0000313" key="14">
    <source>
        <dbReference type="EMBL" id="KAA0153822.1"/>
    </source>
</evidence>
<feature type="disulfide bond" evidence="12">
    <location>
        <begin position="347"/>
        <end position="376"/>
    </location>
</feature>
<dbReference type="OMA" id="PIWPQAE"/>
<dbReference type="EMBL" id="VLTM01000023">
    <property type="protein sequence ID" value="KAA0163095.1"/>
    <property type="molecule type" value="Genomic_DNA"/>
</dbReference>
<gene>
    <name evidence="15" type="ORF">FNF28_05090</name>
    <name evidence="14" type="ORF">FNF29_02811</name>
    <name evidence="16" type="ORF">FNF31_02918</name>
</gene>
<dbReference type="PRINTS" id="PR00747">
    <property type="entry name" value="GLYHDRLASE47"/>
</dbReference>
<comment type="similarity">
    <text evidence="3 13">Belongs to the glycosyl hydrolase 47 family.</text>
</comment>
<dbReference type="GO" id="GO:0016020">
    <property type="term" value="C:membrane"/>
    <property type="evidence" value="ECO:0007669"/>
    <property type="project" value="InterPro"/>
</dbReference>
<dbReference type="GO" id="GO:0004571">
    <property type="term" value="F:mannosyl-oligosaccharide 1,2-alpha-mannosidase activity"/>
    <property type="evidence" value="ECO:0007669"/>
    <property type="project" value="UniProtKB-EC"/>
</dbReference>
<feature type="active site" description="Proton donor" evidence="10">
    <location>
        <position position="390"/>
    </location>
</feature>
<keyword evidence="13" id="KW-0326">Glycosidase</keyword>
<dbReference type="GO" id="GO:0005509">
    <property type="term" value="F:calcium ion binding"/>
    <property type="evidence" value="ECO:0007669"/>
    <property type="project" value="InterPro"/>
</dbReference>
<dbReference type="Proteomes" id="UP000325113">
    <property type="component" value="Unassembled WGS sequence"/>
</dbReference>
<feature type="active site" evidence="10">
    <location>
        <position position="244"/>
    </location>
</feature>
<feature type="active site" evidence="10">
    <location>
        <position position="414"/>
    </location>
</feature>
<dbReference type="Proteomes" id="UP000324907">
    <property type="component" value="Unassembled WGS sequence"/>
</dbReference>
<dbReference type="GO" id="GO:0005975">
    <property type="term" value="P:carbohydrate metabolic process"/>
    <property type="evidence" value="ECO:0007669"/>
    <property type="project" value="InterPro"/>
</dbReference>
<comment type="pathway">
    <text evidence="2">Protein modification; protein glycosylation.</text>
</comment>
<evidence type="ECO:0000313" key="17">
    <source>
        <dbReference type="Proteomes" id="UP000323011"/>
    </source>
</evidence>
<evidence type="ECO:0000256" key="12">
    <source>
        <dbReference type="PIRSR" id="PIRSR601382-3"/>
    </source>
</evidence>
<evidence type="ECO:0000256" key="8">
    <source>
        <dbReference type="ARBA" id="ARBA00047669"/>
    </source>
</evidence>
<evidence type="ECO:0000256" key="10">
    <source>
        <dbReference type="PIRSR" id="PIRSR601382-1"/>
    </source>
</evidence>
<dbReference type="PANTHER" id="PTHR11742:SF55">
    <property type="entry name" value="ENDOPLASMIC RETICULUM MANNOSYL-OLIGOSACCHARIDE 1,2-ALPHA-MANNOSIDASE"/>
    <property type="match status" value="1"/>
</dbReference>
<comment type="cofactor">
    <cofactor evidence="1 11">
        <name>Ca(2+)</name>
        <dbReference type="ChEBI" id="CHEBI:29108"/>
    </cofactor>
</comment>
<dbReference type="AlphaFoldDB" id="A0A5A8D755"/>
<keyword evidence="7 12" id="KW-1015">Disulfide bond</keyword>
<evidence type="ECO:0000313" key="15">
    <source>
        <dbReference type="EMBL" id="KAA0161342.1"/>
    </source>
</evidence>
<comment type="catalytic activity">
    <reaction evidence="9">
        <text>N(4)-(alpha-D-Man-(1-&gt;2)-alpha-D-Man-(1-&gt;2)-alpha-D-Man-(1-&gt;3)-[alpha-D-Man-(1-&gt;2)-alpha-D-Man-(1-&gt;3)-[alpha-D-Man-(1-&gt;2)-alpha-D-Man-(1-&gt;6)]-alpha-D-Man-(1-&gt;6)]-beta-D-Man-(1-&gt;4)-beta-D-GlcNAc-(1-&gt;4)-beta-D-GlcNAc)-L-asparaginyl-[protein] (N-glucan mannose isomer 9A1,2,3B1,2,3) + 4 H2O = N(4)-(alpha-D-Man-(1-&gt;3)-[alpha-D-Man-(1-&gt;3)-[alpha-D-Man-(1-&gt;6)]-alpha-D-Man-(1-&gt;6)]-beta-D-Man-(1-&gt;4)-beta-D-GlcNAc-(1-&gt;4)-beta-D-GlcNAc)-L-asparaginyl-[protein] (N-glucan mannose isomer 5A1,2) + 4 beta-D-mannose</text>
        <dbReference type="Rhea" id="RHEA:56008"/>
        <dbReference type="Rhea" id="RHEA-COMP:14356"/>
        <dbReference type="Rhea" id="RHEA-COMP:14367"/>
        <dbReference type="ChEBI" id="CHEBI:15377"/>
        <dbReference type="ChEBI" id="CHEBI:28563"/>
        <dbReference type="ChEBI" id="CHEBI:59087"/>
        <dbReference type="ChEBI" id="CHEBI:139493"/>
        <dbReference type="EC" id="3.2.1.113"/>
    </reaction>
</comment>
<feature type="active site" description="Proton donor" evidence="10">
    <location>
        <position position="110"/>
    </location>
</feature>
<evidence type="ECO:0000313" key="16">
    <source>
        <dbReference type="EMBL" id="KAA0163095.1"/>
    </source>
</evidence>
<keyword evidence="17" id="KW-1185">Reference proteome</keyword>
<evidence type="ECO:0000313" key="18">
    <source>
        <dbReference type="Proteomes" id="UP000324907"/>
    </source>
</evidence>
<dbReference type="EMBL" id="VLTN01000014">
    <property type="protein sequence ID" value="KAA0153822.1"/>
    <property type="molecule type" value="Genomic_DNA"/>
</dbReference>
<reference evidence="17 18" key="1">
    <citation type="submission" date="2019-07" db="EMBL/GenBank/DDBJ databases">
        <title>Genomes of Cafeteria roenbergensis.</title>
        <authorList>
            <person name="Fischer M.G."/>
            <person name="Hackl T."/>
            <person name="Roman M."/>
        </authorList>
    </citation>
    <scope>NUCLEOTIDE SEQUENCE [LARGE SCALE GENOMIC DNA]</scope>
    <source>
        <strain evidence="14 17">BVI</strain>
        <strain evidence="16 19">Cflag</strain>
        <strain evidence="15 18">RCC970-E3</strain>
    </source>
</reference>
<evidence type="ECO:0000256" key="11">
    <source>
        <dbReference type="PIRSR" id="PIRSR601382-2"/>
    </source>
</evidence>
<evidence type="ECO:0000256" key="7">
    <source>
        <dbReference type="ARBA" id="ARBA00023157"/>
    </source>
</evidence>
<dbReference type="InterPro" id="IPR050749">
    <property type="entry name" value="Glycosyl_Hydrolase_47"/>
</dbReference>
<feature type="binding site" evidence="11">
    <location>
        <position position="502"/>
    </location>
    <ligand>
        <name>Ca(2+)</name>
        <dbReference type="ChEBI" id="CHEBI:29108"/>
    </ligand>
</feature>
<evidence type="ECO:0000256" key="9">
    <source>
        <dbReference type="ARBA" id="ARBA00048605"/>
    </source>
</evidence>
<keyword evidence="5 13" id="KW-0378">Hydrolase</keyword>
<comment type="caution">
    <text evidence="15">The sequence shown here is derived from an EMBL/GenBank/DDBJ whole genome shotgun (WGS) entry which is preliminary data.</text>
</comment>
<evidence type="ECO:0000256" key="4">
    <source>
        <dbReference type="ARBA" id="ARBA00022723"/>
    </source>
</evidence>
<dbReference type="EMBL" id="VLTL01000096">
    <property type="protein sequence ID" value="KAA0161342.1"/>
    <property type="molecule type" value="Genomic_DNA"/>
</dbReference>
<name>A0A5A8D755_CAFRO</name>
<dbReference type="InterPro" id="IPR036026">
    <property type="entry name" value="Seven-hairpin_glycosidases"/>
</dbReference>
<dbReference type="PANTHER" id="PTHR11742">
    <property type="entry name" value="MANNOSYL-OLIGOSACCHARIDE ALPHA-1,2-MANNOSIDASE-RELATED"/>
    <property type="match status" value="1"/>
</dbReference>
<evidence type="ECO:0000256" key="6">
    <source>
        <dbReference type="ARBA" id="ARBA00022837"/>
    </source>
</evidence>
<evidence type="ECO:0000313" key="19">
    <source>
        <dbReference type="Proteomes" id="UP000325113"/>
    </source>
</evidence>
<comment type="catalytic activity">
    <reaction evidence="8">
        <text>N(4)-(alpha-D-Man-(1-&gt;2)-alpha-D-Man-(1-&gt;2)-alpha-D-Man-(1-&gt;3)-[alpha-D-Man-(1-&gt;3)-[alpha-D-Man-(1-&gt;2)-alpha-D-Man-(1-&gt;6)]-alpha-D-Man-(1-&gt;6)]-beta-D-Man-(1-&gt;4)-beta-D-GlcNAc-(1-&gt;4)-beta-D-GlcNAc)-L-asparaginyl-[protein] (N-glucan mannose isomer 8A1,2,3B1,3) + 3 H2O = N(4)-(alpha-D-Man-(1-&gt;3)-[alpha-D-Man-(1-&gt;3)-[alpha-D-Man-(1-&gt;6)]-alpha-D-Man-(1-&gt;6)]-beta-D-Man-(1-&gt;4)-beta-D-GlcNAc-(1-&gt;4)-beta-D-GlcNAc)-L-asparaginyl-[protein] (N-glucan mannose isomer 5A1,2) + 3 beta-D-mannose</text>
        <dbReference type="Rhea" id="RHEA:56028"/>
        <dbReference type="Rhea" id="RHEA-COMP:14358"/>
        <dbReference type="Rhea" id="RHEA-COMP:14367"/>
        <dbReference type="ChEBI" id="CHEBI:15377"/>
        <dbReference type="ChEBI" id="CHEBI:28563"/>
        <dbReference type="ChEBI" id="CHEBI:59087"/>
        <dbReference type="ChEBI" id="CHEBI:60628"/>
        <dbReference type="EC" id="3.2.1.113"/>
    </reaction>
</comment>
<evidence type="ECO:0000256" key="5">
    <source>
        <dbReference type="ARBA" id="ARBA00022801"/>
    </source>
</evidence>
<evidence type="ECO:0000256" key="13">
    <source>
        <dbReference type="RuleBase" id="RU361193"/>
    </source>
</evidence>
<dbReference type="Proteomes" id="UP000323011">
    <property type="component" value="Unassembled WGS sequence"/>
</dbReference>
<keyword evidence="4 11" id="KW-0479">Metal-binding</keyword>
<sequence>MLDRTGGLARPGAQRPFQKTGLRADPVWEEKIRGMFLHAWKGYKAKAWGSDTLKPVSQRGDDNFLGMGATILDAMGTMLVMGERAEFEEAKAWVLTHLSFEEQENVSVFETTIRILGGLLSAWDLDGRREPRFLDQARALADKLLVAFDSPSGIPYGTVGFRSRRKFNPPWAGGGSSIAEVATLQLEFEALTAATGEPKYASAVRRVMRAMRNHEPEDSLWPMFISPDSGAFSSSVITLGARGDSTYEYLLKQWVIAGGRRGGRVGNAAMVGKDVSAPEATQEERDLMAAGASPEQAYFEMVRAMYDRSAAAVDKHLVQTCSEGEHLMYIAERHGKSPMDKMDHLVCFAGGMFALGARGQREERDMEIARGVSRTCRAMYEQTPTRLAPEISRFNNGRDIVVDPGAKHCLLRPEAVESWFYMWRATGEGQYRQWGREFAEALDKHARVETGGYTSIDDTTVAAPGRNRDHMESFFLAETLKYLYLLFTDSSVVSLDEWVFNTEAHPVRLFEEPAAEPRTLAAPLPVPFVSES</sequence>
<accession>A0A5A8D755</accession>
<evidence type="ECO:0000256" key="3">
    <source>
        <dbReference type="ARBA" id="ARBA00007658"/>
    </source>
</evidence>
<dbReference type="EC" id="3.2.1.-" evidence="13"/>
<keyword evidence="6 11" id="KW-0106">Calcium</keyword>
<dbReference type="GO" id="GO:0005783">
    <property type="term" value="C:endoplasmic reticulum"/>
    <property type="evidence" value="ECO:0007669"/>
    <property type="project" value="TreeGrafter"/>
</dbReference>
<evidence type="ECO:0000256" key="1">
    <source>
        <dbReference type="ARBA" id="ARBA00001913"/>
    </source>
</evidence>
<proteinExistence type="inferred from homology"/>
<evidence type="ECO:0000256" key="2">
    <source>
        <dbReference type="ARBA" id="ARBA00004922"/>
    </source>
</evidence>
<organism evidence="15 18">
    <name type="scientific">Cafeteria roenbergensis</name>
    <name type="common">Marine flagellate</name>
    <dbReference type="NCBI Taxonomy" id="33653"/>
    <lineage>
        <taxon>Eukaryota</taxon>
        <taxon>Sar</taxon>
        <taxon>Stramenopiles</taxon>
        <taxon>Bigyra</taxon>
        <taxon>Opalozoa</taxon>
        <taxon>Bicosoecida</taxon>
        <taxon>Cafeteriaceae</taxon>
        <taxon>Cafeteria</taxon>
    </lineage>
</organism>